<keyword evidence="3" id="KW-1185">Reference proteome</keyword>
<protein>
    <submittedName>
        <fullName evidence="1 2">Uncharacterized protein</fullName>
    </submittedName>
</protein>
<reference evidence="1 2" key="1">
    <citation type="journal article" date="2010" name="Nature">
        <title>Genome sequence of the palaeopolyploid soybean.</title>
        <authorList>
            <person name="Schmutz J."/>
            <person name="Cannon S.B."/>
            <person name="Schlueter J."/>
            <person name="Ma J."/>
            <person name="Mitros T."/>
            <person name="Nelson W."/>
            <person name="Hyten D.L."/>
            <person name="Song Q."/>
            <person name="Thelen J.J."/>
            <person name="Cheng J."/>
            <person name="Xu D."/>
            <person name="Hellsten U."/>
            <person name="May G.D."/>
            <person name="Yu Y."/>
            <person name="Sakurai T."/>
            <person name="Umezawa T."/>
            <person name="Bhattacharyya M.K."/>
            <person name="Sandhu D."/>
            <person name="Valliyodan B."/>
            <person name="Lindquist E."/>
            <person name="Peto M."/>
            <person name="Grant D."/>
            <person name="Shu S."/>
            <person name="Goodstein D."/>
            <person name="Barry K."/>
            <person name="Futrell-Griggs M."/>
            <person name="Abernathy B."/>
            <person name="Du J."/>
            <person name="Tian Z."/>
            <person name="Zhu L."/>
            <person name="Gill N."/>
            <person name="Joshi T."/>
            <person name="Libault M."/>
            <person name="Sethuraman A."/>
            <person name="Zhang X.-C."/>
            <person name="Shinozaki K."/>
            <person name="Nguyen H.T."/>
            <person name="Wing R.A."/>
            <person name="Cregan P."/>
            <person name="Specht J."/>
            <person name="Grimwood J."/>
            <person name="Rokhsar D."/>
            <person name="Stacey G."/>
            <person name="Shoemaker R.C."/>
            <person name="Jackson S.A."/>
        </authorList>
    </citation>
    <scope>NUCLEOTIDE SEQUENCE</scope>
    <source>
        <strain evidence="2">cv. Williams 82</strain>
        <tissue evidence="1">Callus</tissue>
    </source>
</reference>
<reference evidence="2" key="2">
    <citation type="submission" date="2018-02" db="UniProtKB">
        <authorList>
            <consortium name="EnsemblPlants"/>
        </authorList>
    </citation>
    <scope>IDENTIFICATION</scope>
    <source>
        <strain evidence="2">Williams 82</strain>
    </source>
</reference>
<dbReference type="EnsemblPlants" id="KRH71010">
    <property type="protein sequence ID" value="KRH71010"/>
    <property type="gene ID" value="GLYMA_02G123600"/>
</dbReference>
<accession>A0A0R0L1E9</accession>
<proteinExistence type="predicted"/>
<dbReference type="Gramene" id="KRH71010">
    <property type="protein sequence ID" value="KRH71010"/>
    <property type="gene ID" value="GLYMA_02G123600"/>
</dbReference>
<name>A0A0R0L1E9_SOYBN</name>
<organism evidence="1">
    <name type="scientific">Glycine max</name>
    <name type="common">Soybean</name>
    <name type="synonym">Glycine hispida</name>
    <dbReference type="NCBI Taxonomy" id="3847"/>
    <lineage>
        <taxon>Eukaryota</taxon>
        <taxon>Viridiplantae</taxon>
        <taxon>Streptophyta</taxon>
        <taxon>Embryophyta</taxon>
        <taxon>Tracheophyta</taxon>
        <taxon>Spermatophyta</taxon>
        <taxon>Magnoliopsida</taxon>
        <taxon>eudicotyledons</taxon>
        <taxon>Gunneridae</taxon>
        <taxon>Pentapetalae</taxon>
        <taxon>rosids</taxon>
        <taxon>fabids</taxon>
        <taxon>Fabales</taxon>
        <taxon>Fabaceae</taxon>
        <taxon>Papilionoideae</taxon>
        <taxon>50 kb inversion clade</taxon>
        <taxon>NPAAA clade</taxon>
        <taxon>indigoferoid/millettioid clade</taxon>
        <taxon>Phaseoleae</taxon>
        <taxon>Glycine</taxon>
        <taxon>Glycine subgen. Soja</taxon>
    </lineage>
</organism>
<evidence type="ECO:0000313" key="3">
    <source>
        <dbReference type="Proteomes" id="UP000008827"/>
    </source>
</evidence>
<reference evidence="1" key="3">
    <citation type="submission" date="2018-07" db="EMBL/GenBank/DDBJ databases">
        <title>WGS assembly of Glycine max.</title>
        <authorList>
            <person name="Schmutz J."/>
            <person name="Cannon S."/>
            <person name="Schlueter J."/>
            <person name="Ma J."/>
            <person name="Mitros T."/>
            <person name="Nelson W."/>
            <person name="Hyten D."/>
            <person name="Song Q."/>
            <person name="Thelen J."/>
            <person name="Cheng J."/>
            <person name="Xu D."/>
            <person name="Hellsten U."/>
            <person name="May G."/>
            <person name="Yu Y."/>
            <person name="Sakurai T."/>
            <person name="Umezawa T."/>
            <person name="Bhattacharyya M."/>
            <person name="Sandhu D."/>
            <person name="Valliyodan B."/>
            <person name="Lindquist E."/>
            <person name="Peto M."/>
            <person name="Grant D."/>
            <person name="Shu S."/>
            <person name="Goodstein D."/>
            <person name="Barry K."/>
            <person name="Futrell-Griggs M."/>
            <person name="Abernathy B."/>
            <person name="Du J."/>
            <person name="Tian Z."/>
            <person name="Zhu L."/>
            <person name="Gill N."/>
            <person name="Joshi T."/>
            <person name="Libault M."/>
            <person name="Sethuraman A."/>
            <person name="Zhang X."/>
            <person name="Shinozaki K."/>
            <person name="Nguyen H."/>
            <person name="Wing R."/>
            <person name="Cregan P."/>
            <person name="Specht J."/>
            <person name="Grimwood J."/>
            <person name="Rokhsar D."/>
            <person name="Stacey G."/>
            <person name="Shoemaker R."/>
            <person name="Jackson S."/>
        </authorList>
    </citation>
    <scope>NUCLEOTIDE SEQUENCE</scope>
    <source>
        <tissue evidence="1">Callus</tissue>
    </source>
</reference>
<sequence length="80" mass="8812">MAASGPLALVLVFTSLPQNNILKDLNMDENHLFLAPLSPILLLNVQTNVYNAQAAESMLPLQNLRIRPQSSLLDLDELIC</sequence>
<evidence type="ECO:0000313" key="2">
    <source>
        <dbReference type="EnsemblPlants" id="KRH71010"/>
    </source>
</evidence>
<evidence type="ECO:0000313" key="1">
    <source>
        <dbReference type="EMBL" id="KRH71010.1"/>
    </source>
</evidence>
<gene>
    <name evidence="1" type="ORF">GLYMA_02G123600</name>
</gene>
<dbReference type="EMBL" id="CM000835">
    <property type="protein sequence ID" value="KRH71010.1"/>
    <property type="molecule type" value="Genomic_DNA"/>
</dbReference>
<dbReference type="AlphaFoldDB" id="A0A0R0L1E9"/>
<dbReference type="InParanoid" id="A0A0R0L1E9"/>
<dbReference type="Proteomes" id="UP000008827">
    <property type="component" value="Chromosome 2"/>
</dbReference>